<proteinExistence type="predicted"/>
<feature type="domain" description="YtkA-like" evidence="2">
    <location>
        <begin position="222"/>
        <end position="302"/>
    </location>
</feature>
<gene>
    <name evidence="3" type="ORF">D0469_18095</name>
</gene>
<reference evidence="3 4" key="1">
    <citation type="submission" date="2018-08" db="EMBL/GenBank/DDBJ databases">
        <title>Bacillus chawlae sp. nov., Bacillus glennii sp. nov., and Bacillus saganii sp. nov. Isolated from the Vehicle Assembly Building at Kennedy Space Center where the Viking Spacecraft were Assembled.</title>
        <authorList>
            <person name="Seuylemezian A."/>
            <person name="Vaishampayan P."/>
        </authorList>
    </citation>
    <scope>NUCLEOTIDE SEQUENCE [LARGE SCALE GENOMIC DNA]</scope>
    <source>
        <strain evidence="3 4">V47-23a</strain>
    </source>
</reference>
<feature type="region of interest" description="Disordered" evidence="1">
    <location>
        <begin position="187"/>
        <end position="221"/>
    </location>
</feature>
<feature type="compositionally biased region" description="Polar residues" evidence="1">
    <location>
        <begin position="193"/>
        <end position="204"/>
    </location>
</feature>
<evidence type="ECO:0000313" key="4">
    <source>
        <dbReference type="Proteomes" id="UP000264541"/>
    </source>
</evidence>
<keyword evidence="4" id="KW-1185">Reference proteome</keyword>
<dbReference type="Pfam" id="PF13115">
    <property type="entry name" value="YtkA"/>
    <property type="match status" value="2"/>
</dbReference>
<evidence type="ECO:0000256" key="1">
    <source>
        <dbReference type="SAM" id="MobiDB-lite"/>
    </source>
</evidence>
<feature type="domain" description="YtkA-like" evidence="2">
    <location>
        <begin position="87"/>
        <end position="161"/>
    </location>
</feature>
<name>A0A372LDZ2_9BACI</name>
<protein>
    <recommendedName>
        <fullName evidence="2">YtkA-like domain-containing protein</fullName>
    </recommendedName>
</protein>
<evidence type="ECO:0000313" key="3">
    <source>
        <dbReference type="EMBL" id="RFU64474.1"/>
    </source>
</evidence>
<accession>A0A372LDZ2</accession>
<dbReference type="AlphaFoldDB" id="A0A372LDZ2"/>
<dbReference type="Proteomes" id="UP000264541">
    <property type="component" value="Unassembled WGS sequence"/>
</dbReference>
<dbReference type="EMBL" id="QVTE01000055">
    <property type="protein sequence ID" value="RFU64474.1"/>
    <property type="molecule type" value="Genomic_DNA"/>
</dbReference>
<evidence type="ECO:0000259" key="2">
    <source>
        <dbReference type="Pfam" id="PF13115"/>
    </source>
</evidence>
<comment type="caution">
    <text evidence="3">The sequence shown here is derived from an EMBL/GenBank/DDBJ whole genome shotgun (WGS) entry which is preliminary data.</text>
</comment>
<organism evidence="3 4">
    <name type="scientific">Peribacillus saganii</name>
    <dbReference type="NCBI Taxonomy" id="2303992"/>
    <lineage>
        <taxon>Bacteria</taxon>
        <taxon>Bacillati</taxon>
        <taxon>Bacillota</taxon>
        <taxon>Bacilli</taxon>
        <taxon>Bacillales</taxon>
        <taxon>Bacillaceae</taxon>
        <taxon>Peribacillus</taxon>
    </lineage>
</organism>
<dbReference type="InterPro" id="IPR032693">
    <property type="entry name" value="YtkA-like_dom"/>
</dbReference>
<sequence>MYYMANRLAGVSKNKPVVTLVLKLATFSFAKICIIDNVEFRIHIYELELEILMKKILFLFLSLLFVITGCSKEENSPAQKDELPELIEVVINLPEKADPNKSVTIKASVTQGDEKVTDADEVKFEIGKAGQENTEMIEAKHQGKGVYTIDYIFKEDGKYMVVAHVTARSMHNMPEKEITVGTGRNTAAKEENQQIQSDGNSANEGTVHAHGNEKTKRSHDHKHGNIAIDFQIDDAIKAHEEAVLIANIQNAGQPLIGADVRFELWQDSQEAHEFVAAREGINGEYSVSKTFTATGVYNIKIHLEKEDIHEHQDEKIDVK</sequence>